<dbReference type="SUPFAM" id="SSF51735">
    <property type="entry name" value="NAD(P)-binding Rossmann-fold domains"/>
    <property type="match status" value="1"/>
</dbReference>
<dbReference type="InParanoid" id="A0A1V9WZ19"/>
<comment type="caution">
    <text evidence="2">The sequence shown here is derived from an EMBL/GenBank/DDBJ whole genome shotgun (WGS) entry which is preliminary data.</text>
</comment>
<dbReference type="PRINTS" id="PR00081">
    <property type="entry name" value="GDHRDH"/>
</dbReference>
<dbReference type="STRING" id="418985.A0A1V9WZ19"/>
<dbReference type="EMBL" id="MNPL01032452">
    <property type="protein sequence ID" value="OQR66447.1"/>
    <property type="molecule type" value="Genomic_DNA"/>
</dbReference>
<evidence type="ECO:0000256" key="1">
    <source>
        <dbReference type="ARBA" id="ARBA00023002"/>
    </source>
</evidence>
<dbReference type="OrthoDB" id="6411518at2759"/>
<dbReference type="GO" id="GO:0016491">
    <property type="term" value="F:oxidoreductase activity"/>
    <property type="evidence" value="ECO:0007669"/>
    <property type="project" value="UniProtKB-KW"/>
</dbReference>
<dbReference type="AlphaFoldDB" id="A0A1V9WZ19"/>
<proteinExistence type="predicted"/>
<keyword evidence="3" id="KW-1185">Reference proteome</keyword>
<dbReference type="PANTHER" id="PTHR43157">
    <property type="entry name" value="PHOSPHATIDYLINOSITOL-GLYCAN BIOSYNTHESIS CLASS F PROTEIN-RELATED"/>
    <property type="match status" value="1"/>
</dbReference>
<name>A0A1V9WZ19_9ACAR</name>
<dbReference type="InterPro" id="IPR036291">
    <property type="entry name" value="NAD(P)-bd_dom_sf"/>
</dbReference>
<accession>A0A1V9WZ19</accession>
<dbReference type="Proteomes" id="UP000192247">
    <property type="component" value="Unassembled WGS sequence"/>
</dbReference>
<evidence type="ECO:0000313" key="3">
    <source>
        <dbReference type="Proteomes" id="UP000192247"/>
    </source>
</evidence>
<evidence type="ECO:0000313" key="2">
    <source>
        <dbReference type="EMBL" id="OQR66447.1"/>
    </source>
</evidence>
<dbReference type="Pfam" id="PF00106">
    <property type="entry name" value="adh_short"/>
    <property type="match status" value="1"/>
</dbReference>
<dbReference type="InterPro" id="IPR002347">
    <property type="entry name" value="SDR_fam"/>
</dbReference>
<dbReference type="Gene3D" id="3.40.50.720">
    <property type="entry name" value="NAD(P)-binding Rossmann-like Domain"/>
    <property type="match status" value="1"/>
</dbReference>
<dbReference type="PANTHER" id="PTHR43157:SF31">
    <property type="entry name" value="PHOSPHATIDYLINOSITOL-GLYCAN BIOSYNTHESIS CLASS F PROTEIN"/>
    <property type="match status" value="1"/>
</dbReference>
<protein>
    <submittedName>
        <fullName evidence="2">Retinol dehydrogenase 13-like</fullName>
    </submittedName>
</protein>
<gene>
    <name evidence="2" type="ORF">BIW11_14154</name>
</gene>
<organism evidence="2 3">
    <name type="scientific">Tropilaelaps mercedesae</name>
    <dbReference type="NCBI Taxonomy" id="418985"/>
    <lineage>
        <taxon>Eukaryota</taxon>
        <taxon>Metazoa</taxon>
        <taxon>Ecdysozoa</taxon>
        <taxon>Arthropoda</taxon>
        <taxon>Chelicerata</taxon>
        <taxon>Arachnida</taxon>
        <taxon>Acari</taxon>
        <taxon>Parasitiformes</taxon>
        <taxon>Mesostigmata</taxon>
        <taxon>Gamasina</taxon>
        <taxon>Dermanyssoidea</taxon>
        <taxon>Laelapidae</taxon>
        <taxon>Tropilaelaps</taxon>
    </lineage>
</organism>
<reference evidence="2 3" key="1">
    <citation type="journal article" date="2017" name="Gigascience">
        <title>Draft genome of the honey bee ectoparasitic mite, Tropilaelaps mercedesae, is shaped by the parasitic life history.</title>
        <authorList>
            <person name="Dong X."/>
            <person name="Armstrong S.D."/>
            <person name="Xia D."/>
            <person name="Makepeace B.L."/>
            <person name="Darby A.C."/>
            <person name="Kadowaki T."/>
        </authorList>
    </citation>
    <scope>NUCLEOTIDE SEQUENCE [LARGE SCALE GENOMIC DNA]</scope>
    <source>
        <strain evidence="2">Wuxi-XJTLU</strain>
    </source>
</reference>
<dbReference type="CDD" id="cd05327">
    <property type="entry name" value="retinol-DH_like_SDR_c_like"/>
    <property type="match status" value="1"/>
</dbReference>
<sequence>MSTSDSNDEWDRQLEGKTVLITGATSGLGLATAKELALRGARVILACRNEARARQVAEQLKRDTLNEDIWYCIVDLASLKSVDACAIQLLNTETRLEALILNAGIIGAAKRELSPDGYEMTFATNHLGHFHLANRLIPLLRLAAPAARVVIVAAEAHRMITNSNVLNDLHMEYNYRRFKAYSRSKLCNILHARELARRVRSKGITVNALHPGLVRSTNLLQDTWLHRLLQWFGSSPEEGAKTSLYLATDPEVAQVSGKYFRKCREVRPSPEAEDDEVAAQLWSISEELTHKALSK</sequence>
<keyword evidence="1" id="KW-0560">Oxidoreductase</keyword>